<gene>
    <name evidence="4" type="ORF">HHL11_22905</name>
</gene>
<dbReference type="InterPro" id="IPR004606">
    <property type="entry name" value="Mop_domain"/>
</dbReference>
<evidence type="ECO:0000256" key="2">
    <source>
        <dbReference type="PROSITE-ProRule" id="PRU01213"/>
    </source>
</evidence>
<dbReference type="EMBL" id="JABBFX010000002">
    <property type="protein sequence ID" value="NML46614.1"/>
    <property type="molecule type" value="Genomic_DNA"/>
</dbReference>
<keyword evidence="1 2" id="KW-0500">Molybdenum</keyword>
<dbReference type="InterPro" id="IPR005116">
    <property type="entry name" value="Transp-assoc_OB_typ1"/>
</dbReference>
<organism evidence="4 5">
    <name type="scientific">Ramlibacter agri</name>
    <dbReference type="NCBI Taxonomy" id="2728837"/>
    <lineage>
        <taxon>Bacteria</taxon>
        <taxon>Pseudomonadati</taxon>
        <taxon>Pseudomonadota</taxon>
        <taxon>Betaproteobacteria</taxon>
        <taxon>Burkholderiales</taxon>
        <taxon>Comamonadaceae</taxon>
        <taxon>Ramlibacter</taxon>
    </lineage>
</organism>
<sequence>MKISARNVLPGTVKSLVNGPVTTQVTLEIAPGIEIVSTITTESAKSLGLKPGSRAYGVIKASSVMVAVD</sequence>
<dbReference type="Gene3D" id="2.40.50.100">
    <property type="match status" value="1"/>
</dbReference>
<dbReference type="NCBIfam" id="TIGR00638">
    <property type="entry name" value="Mop"/>
    <property type="match status" value="1"/>
</dbReference>
<keyword evidence="5" id="KW-1185">Reference proteome</keyword>
<dbReference type="Proteomes" id="UP000541185">
    <property type="component" value="Unassembled WGS sequence"/>
</dbReference>
<evidence type="ECO:0000256" key="1">
    <source>
        <dbReference type="ARBA" id="ARBA00022505"/>
    </source>
</evidence>
<dbReference type="PROSITE" id="PS51866">
    <property type="entry name" value="MOP"/>
    <property type="match status" value="1"/>
</dbReference>
<dbReference type="RefSeq" id="WP_169420870.1">
    <property type="nucleotide sequence ID" value="NZ_JABBFX010000002.1"/>
</dbReference>
<dbReference type="InterPro" id="IPR008995">
    <property type="entry name" value="Mo/tungstate-bd_C_term_dom"/>
</dbReference>
<feature type="domain" description="Mop" evidence="3">
    <location>
        <begin position="2"/>
        <end position="68"/>
    </location>
</feature>
<evidence type="ECO:0000313" key="4">
    <source>
        <dbReference type="EMBL" id="NML46614.1"/>
    </source>
</evidence>
<evidence type="ECO:0000313" key="5">
    <source>
        <dbReference type="Proteomes" id="UP000541185"/>
    </source>
</evidence>
<protein>
    <submittedName>
        <fullName evidence="4">TOBE domain-containing protein</fullName>
    </submittedName>
</protein>
<reference evidence="4 5" key="1">
    <citation type="submission" date="2020-04" db="EMBL/GenBank/DDBJ databases">
        <title>Ramlibacter sp. G-1-2-2 isolated from soil.</title>
        <authorList>
            <person name="Dahal R.H."/>
        </authorList>
    </citation>
    <scope>NUCLEOTIDE SEQUENCE [LARGE SCALE GENOMIC DNA]</scope>
    <source>
        <strain evidence="4 5">G-1-2-2</strain>
    </source>
</reference>
<evidence type="ECO:0000259" key="3">
    <source>
        <dbReference type="PROSITE" id="PS51866"/>
    </source>
</evidence>
<comment type="caution">
    <text evidence="4">The sequence shown here is derived from an EMBL/GenBank/DDBJ whole genome shotgun (WGS) entry which is preliminary data.</text>
</comment>
<accession>A0A848H7X4</accession>
<dbReference type="Pfam" id="PF03459">
    <property type="entry name" value="TOBE"/>
    <property type="match status" value="1"/>
</dbReference>
<name>A0A848H7X4_9BURK</name>
<dbReference type="AlphaFoldDB" id="A0A848H7X4"/>
<dbReference type="SUPFAM" id="SSF50331">
    <property type="entry name" value="MOP-like"/>
    <property type="match status" value="1"/>
</dbReference>
<proteinExistence type="predicted"/>
<dbReference type="GO" id="GO:0015689">
    <property type="term" value="P:molybdate ion transport"/>
    <property type="evidence" value="ECO:0007669"/>
    <property type="project" value="InterPro"/>
</dbReference>